<reference evidence="1 2" key="1">
    <citation type="submission" date="2013-07" db="EMBL/GenBank/DDBJ databases">
        <title>Comparative Genomic and Metabolomic Analysis of Twelve Strains of Pseudoalteromonas luteoviolacea.</title>
        <authorList>
            <person name="Vynne N.G."/>
            <person name="Mansson M."/>
            <person name="Gram L."/>
        </authorList>
    </citation>
    <scope>NUCLEOTIDE SEQUENCE [LARGE SCALE GENOMIC DNA]</scope>
    <source>
        <strain evidence="1 2">NCIMB 1942</strain>
    </source>
</reference>
<organism evidence="1 2">
    <name type="scientific">Pseudoalteromonas luteoviolacea NCIMB 1942</name>
    <dbReference type="NCBI Taxonomy" id="1365253"/>
    <lineage>
        <taxon>Bacteria</taxon>
        <taxon>Pseudomonadati</taxon>
        <taxon>Pseudomonadota</taxon>
        <taxon>Gammaproteobacteria</taxon>
        <taxon>Alteromonadales</taxon>
        <taxon>Pseudoalteromonadaceae</taxon>
        <taxon>Pseudoalteromonas</taxon>
    </lineage>
</organism>
<gene>
    <name evidence="1" type="ORF">N482_15160</name>
</gene>
<proteinExistence type="predicted"/>
<protein>
    <submittedName>
        <fullName evidence="1">Uncharacterized protein</fullName>
    </submittedName>
</protein>
<dbReference type="Proteomes" id="UP000076587">
    <property type="component" value="Unassembled WGS sequence"/>
</dbReference>
<dbReference type="AlphaFoldDB" id="A0A167A946"/>
<dbReference type="PATRIC" id="fig|1365253.3.peg.3623"/>
<evidence type="ECO:0000313" key="2">
    <source>
        <dbReference type="Proteomes" id="UP000076587"/>
    </source>
</evidence>
<accession>A0A167A946</accession>
<dbReference type="EMBL" id="AUXT01000182">
    <property type="protein sequence ID" value="KZN45115.1"/>
    <property type="molecule type" value="Genomic_DNA"/>
</dbReference>
<sequence>MSFYPQPLIKMIQLLSYTRSTRVLWDLSFMKSFFRDLELKWILVYMALKAQTFLQPRLFLAASGMKSVNFNSVERSE</sequence>
<evidence type="ECO:0000313" key="1">
    <source>
        <dbReference type="EMBL" id="KZN45115.1"/>
    </source>
</evidence>
<name>A0A167A946_9GAMM</name>
<comment type="caution">
    <text evidence="1">The sequence shown here is derived from an EMBL/GenBank/DDBJ whole genome shotgun (WGS) entry which is preliminary data.</text>
</comment>